<dbReference type="OrthoDB" id="10065869at2759"/>
<proteinExistence type="predicted"/>
<dbReference type="AlphaFoldDB" id="A0A9Q1H5G9"/>
<organism evidence="2 3">
    <name type="scientific">Holothuria leucospilota</name>
    <name type="common">Black long sea cucumber</name>
    <name type="synonym">Mertensiothuria leucospilota</name>
    <dbReference type="NCBI Taxonomy" id="206669"/>
    <lineage>
        <taxon>Eukaryota</taxon>
        <taxon>Metazoa</taxon>
        <taxon>Echinodermata</taxon>
        <taxon>Eleutherozoa</taxon>
        <taxon>Echinozoa</taxon>
        <taxon>Holothuroidea</taxon>
        <taxon>Aspidochirotacea</taxon>
        <taxon>Aspidochirotida</taxon>
        <taxon>Holothuriidae</taxon>
        <taxon>Holothuria</taxon>
    </lineage>
</organism>
<evidence type="ECO:0000313" key="3">
    <source>
        <dbReference type="Proteomes" id="UP001152320"/>
    </source>
</evidence>
<accession>A0A9Q1H5G9</accession>
<evidence type="ECO:0000256" key="1">
    <source>
        <dbReference type="SAM" id="Phobius"/>
    </source>
</evidence>
<keyword evidence="1" id="KW-0472">Membrane</keyword>
<keyword evidence="1" id="KW-0812">Transmembrane</keyword>
<protein>
    <submittedName>
        <fullName evidence="2">Uncharacterized protein</fullName>
    </submittedName>
</protein>
<keyword evidence="3" id="KW-1185">Reference proteome</keyword>
<evidence type="ECO:0000313" key="2">
    <source>
        <dbReference type="EMBL" id="KAJ8036207.1"/>
    </source>
</evidence>
<sequence>MSVAITNSVVVTNVVVTEQEKPPVNHFLHCIISIFFWPWLIVWICLCISNK</sequence>
<keyword evidence="1" id="KW-1133">Transmembrane helix</keyword>
<reference evidence="2" key="1">
    <citation type="submission" date="2021-10" db="EMBL/GenBank/DDBJ databases">
        <title>Tropical sea cucumber genome reveals ecological adaptation and Cuvierian tubules defense mechanism.</title>
        <authorList>
            <person name="Chen T."/>
        </authorList>
    </citation>
    <scope>NUCLEOTIDE SEQUENCE</scope>
    <source>
        <strain evidence="2">Nanhai2018</strain>
        <tissue evidence="2">Muscle</tissue>
    </source>
</reference>
<dbReference type="EMBL" id="JAIZAY010000009">
    <property type="protein sequence ID" value="KAJ8036207.1"/>
    <property type="molecule type" value="Genomic_DNA"/>
</dbReference>
<name>A0A9Q1H5G9_HOLLE</name>
<dbReference type="Proteomes" id="UP001152320">
    <property type="component" value="Chromosome 9"/>
</dbReference>
<feature type="transmembrane region" description="Helical" evidence="1">
    <location>
        <begin position="26"/>
        <end position="48"/>
    </location>
</feature>
<gene>
    <name evidence="2" type="ORF">HOLleu_20118</name>
</gene>
<comment type="caution">
    <text evidence="2">The sequence shown here is derived from an EMBL/GenBank/DDBJ whole genome shotgun (WGS) entry which is preliminary data.</text>
</comment>